<dbReference type="RefSeq" id="WP_205871473.1">
    <property type="nucleotide sequence ID" value="NZ_CP070872.1"/>
</dbReference>
<keyword evidence="10 11" id="KW-0472">Membrane</keyword>
<dbReference type="SMART" id="SM00387">
    <property type="entry name" value="HATPase_c"/>
    <property type="match status" value="1"/>
</dbReference>
<dbReference type="PRINTS" id="PR00344">
    <property type="entry name" value="BCTRLSENSOR"/>
</dbReference>
<dbReference type="CDD" id="cd00082">
    <property type="entry name" value="HisKA"/>
    <property type="match status" value="1"/>
</dbReference>
<protein>
    <recommendedName>
        <fullName evidence="3">histidine kinase</fullName>
        <ecNumber evidence="3">2.7.13.3</ecNumber>
    </recommendedName>
</protein>
<evidence type="ECO:0000256" key="3">
    <source>
        <dbReference type="ARBA" id="ARBA00012438"/>
    </source>
</evidence>
<evidence type="ECO:0000259" key="12">
    <source>
        <dbReference type="PROSITE" id="PS50109"/>
    </source>
</evidence>
<dbReference type="EC" id="2.7.13.3" evidence="3"/>
<evidence type="ECO:0000256" key="4">
    <source>
        <dbReference type="ARBA" id="ARBA00022553"/>
    </source>
</evidence>
<evidence type="ECO:0000256" key="2">
    <source>
        <dbReference type="ARBA" id="ARBA00004370"/>
    </source>
</evidence>
<dbReference type="InterPro" id="IPR005467">
    <property type="entry name" value="His_kinase_dom"/>
</dbReference>
<keyword evidence="7 13" id="KW-0418">Kinase</keyword>
<reference evidence="13 14" key="1">
    <citation type="submission" date="2021-02" db="EMBL/GenBank/DDBJ databases">
        <title>Complete genome sequence of Lactococcus lactis strain K_LL004.</title>
        <authorList>
            <person name="Kim H.B."/>
        </authorList>
    </citation>
    <scope>NUCLEOTIDE SEQUENCE [LARGE SCALE GENOMIC DNA]</scope>
    <source>
        <strain evidence="13 14">K_LL004</strain>
    </source>
</reference>
<sequence>MKKSLKSTSQTSAQIITKTFVRLFFMFVLLMGIIVSGVVALTSLQIRESEGASLLASVQEAAENGNINWKEFRLENHDEKGHAETFYRVTRPSGVQDKSHGTAAFLKERRQWGNFSFSGDDIFWYTSSVASKSGIKVELWLNINLVIKAMMRAVLLIGLVVILLFFIARLMIRKASDAISKPLVDLTQVANQAEIKEFPVVETPKEVAQLSQSFNHLLQRLNRKIKKEQQFVSDASHELRTPVAAIRGHVTLLKRRWHDHPEIVDDSLAYIDEESMRMKHLIEELLDLSRESQLPSQKTSFKLTEFTDRLVSEIQPAFAQKITVEASSEVMVNTDQTALHHILLSLLENAGKYSPKESAIKVLITTHQQEIDLSVADEGSGIADSEKENIFERFYRIDKSRSSRIPGTGLGLAIARQYATRISAELFVSDNLPKGSIFHLVFKRD</sequence>
<evidence type="ECO:0000256" key="9">
    <source>
        <dbReference type="ARBA" id="ARBA00023012"/>
    </source>
</evidence>
<comment type="catalytic activity">
    <reaction evidence="1">
        <text>ATP + protein L-histidine = ADP + protein N-phospho-L-histidine.</text>
        <dbReference type="EC" id="2.7.13.3"/>
    </reaction>
</comment>
<keyword evidence="14" id="KW-1185">Reference proteome</keyword>
<evidence type="ECO:0000313" key="13">
    <source>
        <dbReference type="EMBL" id="QSE75887.1"/>
    </source>
</evidence>
<name>A0AA45KEL0_9LACT</name>
<evidence type="ECO:0000256" key="5">
    <source>
        <dbReference type="ARBA" id="ARBA00022679"/>
    </source>
</evidence>
<dbReference type="PANTHER" id="PTHR45436">
    <property type="entry name" value="SENSOR HISTIDINE KINASE YKOH"/>
    <property type="match status" value="1"/>
</dbReference>
<dbReference type="PROSITE" id="PS50109">
    <property type="entry name" value="HIS_KIN"/>
    <property type="match status" value="1"/>
</dbReference>
<evidence type="ECO:0000256" key="6">
    <source>
        <dbReference type="ARBA" id="ARBA00022692"/>
    </source>
</evidence>
<keyword evidence="9" id="KW-0902">Two-component regulatory system</keyword>
<evidence type="ECO:0000313" key="14">
    <source>
        <dbReference type="Proteomes" id="UP000663608"/>
    </source>
</evidence>
<dbReference type="InterPro" id="IPR050428">
    <property type="entry name" value="TCS_sensor_his_kinase"/>
</dbReference>
<dbReference type="Gene3D" id="6.10.340.10">
    <property type="match status" value="1"/>
</dbReference>
<feature type="transmembrane region" description="Helical" evidence="11">
    <location>
        <begin position="20"/>
        <end position="44"/>
    </location>
</feature>
<dbReference type="InterPro" id="IPR036890">
    <property type="entry name" value="HATPase_C_sf"/>
</dbReference>
<dbReference type="InterPro" id="IPR003661">
    <property type="entry name" value="HisK_dim/P_dom"/>
</dbReference>
<dbReference type="InterPro" id="IPR036097">
    <property type="entry name" value="HisK_dim/P_sf"/>
</dbReference>
<evidence type="ECO:0000256" key="7">
    <source>
        <dbReference type="ARBA" id="ARBA00022777"/>
    </source>
</evidence>
<dbReference type="PANTHER" id="PTHR45436:SF5">
    <property type="entry name" value="SENSOR HISTIDINE KINASE TRCS"/>
    <property type="match status" value="1"/>
</dbReference>
<comment type="subcellular location">
    <subcellularLocation>
        <location evidence="2">Membrane</location>
    </subcellularLocation>
</comment>
<feature type="transmembrane region" description="Helical" evidence="11">
    <location>
        <begin position="149"/>
        <end position="172"/>
    </location>
</feature>
<evidence type="ECO:0000256" key="11">
    <source>
        <dbReference type="SAM" id="Phobius"/>
    </source>
</evidence>
<dbReference type="Gene3D" id="1.10.287.130">
    <property type="match status" value="1"/>
</dbReference>
<dbReference type="InterPro" id="IPR004358">
    <property type="entry name" value="Sig_transdc_His_kin-like_C"/>
</dbReference>
<feature type="domain" description="Histidine kinase" evidence="12">
    <location>
        <begin position="234"/>
        <end position="445"/>
    </location>
</feature>
<dbReference type="KEGG" id="lti:JW886_05230"/>
<evidence type="ECO:0000256" key="8">
    <source>
        <dbReference type="ARBA" id="ARBA00022989"/>
    </source>
</evidence>
<dbReference type="SMART" id="SM00388">
    <property type="entry name" value="HisKA"/>
    <property type="match status" value="1"/>
</dbReference>
<keyword evidence="8 11" id="KW-1133">Transmembrane helix</keyword>
<dbReference type="Pfam" id="PF02518">
    <property type="entry name" value="HATPase_c"/>
    <property type="match status" value="1"/>
</dbReference>
<evidence type="ECO:0000256" key="10">
    <source>
        <dbReference type="ARBA" id="ARBA00023136"/>
    </source>
</evidence>
<dbReference type="EMBL" id="CP070872">
    <property type="protein sequence ID" value="QSE75887.1"/>
    <property type="molecule type" value="Genomic_DNA"/>
</dbReference>
<dbReference type="SUPFAM" id="SSF47384">
    <property type="entry name" value="Homodimeric domain of signal transducing histidine kinase"/>
    <property type="match status" value="1"/>
</dbReference>
<organism evidence="13 14">
    <name type="scientific">Lactococcus taiwanensis</name>
    <dbReference type="NCBI Taxonomy" id="1151742"/>
    <lineage>
        <taxon>Bacteria</taxon>
        <taxon>Bacillati</taxon>
        <taxon>Bacillota</taxon>
        <taxon>Bacilli</taxon>
        <taxon>Lactobacillales</taxon>
        <taxon>Streptococcaceae</taxon>
        <taxon>Lactococcus</taxon>
    </lineage>
</organism>
<keyword evidence="5" id="KW-0808">Transferase</keyword>
<keyword evidence="6 11" id="KW-0812">Transmembrane</keyword>
<dbReference type="GO" id="GO:0000155">
    <property type="term" value="F:phosphorelay sensor kinase activity"/>
    <property type="evidence" value="ECO:0007669"/>
    <property type="project" value="InterPro"/>
</dbReference>
<dbReference type="Pfam" id="PF00512">
    <property type="entry name" value="HisKA"/>
    <property type="match status" value="1"/>
</dbReference>
<dbReference type="InterPro" id="IPR003594">
    <property type="entry name" value="HATPase_dom"/>
</dbReference>
<keyword evidence="4" id="KW-0597">Phosphoprotein</keyword>
<dbReference type="SUPFAM" id="SSF55874">
    <property type="entry name" value="ATPase domain of HSP90 chaperone/DNA topoisomerase II/histidine kinase"/>
    <property type="match status" value="1"/>
</dbReference>
<proteinExistence type="predicted"/>
<evidence type="ECO:0000256" key="1">
    <source>
        <dbReference type="ARBA" id="ARBA00000085"/>
    </source>
</evidence>
<dbReference type="GO" id="GO:0005886">
    <property type="term" value="C:plasma membrane"/>
    <property type="evidence" value="ECO:0007669"/>
    <property type="project" value="TreeGrafter"/>
</dbReference>
<dbReference type="AlphaFoldDB" id="A0AA45KEL0"/>
<dbReference type="Proteomes" id="UP000663608">
    <property type="component" value="Chromosome"/>
</dbReference>
<accession>A0AA45KEL0</accession>
<dbReference type="Gene3D" id="3.30.565.10">
    <property type="entry name" value="Histidine kinase-like ATPase, C-terminal domain"/>
    <property type="match status" value="1"/>
</dbReference>
<dbReference type="CDD" id="cd00075">
    <property type="entry name" value="HATPase"/>
    <property type="match status" value="1"/>
</dbReference>
<gene>
    <name evidence="13" type="ORF">JW886_05230</name>
</gene>
<dbReference type="FunFam" id="1.10.287.130:FF:000001">
    <property type="entry name" value="Two-component sensor histidine kinase"/>
    <property type="match status" value="1"/>
</dbReference>